<evidence type="ECO:0000256" key="6">
    <source>
        <dbReference type="ARBA" id="ARBA00022729"/>
    </source>
</evidence>
<dbReference type="Gene3D" id="3.80.10.10">
    <property type="entry name" value="Ribonuclease Inhibitor"/>
    <property type="match status" value="4"/>
</dbReference>
<evidence type="ECO:0000256" key="7">
    <source>
        <dbReference type="ARBA" id="ARBA00022737"/>
    </source>
</evidence>
<dbReference type="FunFam" id="3.80.10.10:FF:000041">
    <property type="entry name" value="LRR receptor-like serine/threonine-protein kinase ERECTA"/>
    <property type="match status" value="2"/>
</dbReference>
<comment type="subcellular location">
    <subcellularLocation>
        <location evidence="1">Cell membrane</location>
        <topology evidence="1">Single-pass type I membrane protein</topology>
    </subcellularLocation>
</comment>
<dbReference type="SUPFAM" id="SSF52058">
    <property type="entry name" value="L domain-like"/>
    <property type="match status" value="2"/>
</dbReference>
<comment type="similarity">
    <text evidence="2">Belongs to the RLP family.</text>
</comment>
<evidence type="ECO:0000259" key="14">
    <source>
        <dbReference type="PROSITE" id="PS50102"/>
    </source>
</evidence>
<dbReference type="Pfam" id="PF00560">
    <property type="entry name" value="LRR_1"/>
    <property type="match status" value="6"/>
</dbReference>
<dbReference type="PRINTS" id="PR00019">
    <property type="entry name" value="LEURICHRPT"/>
</dbReference>
<dbReference type="InterPro" id="IPR046956">
    <property type="entry name" value="RLP23-like"/>
</dbReference>
<comment type="caution">
    <text evidence="15">The sequence shown here is derived from an EMBL/GenBank/DDBJ whole genome shotgun (WGS) entry which is preliminary data.</text>
</comment>
<dbReference type="InterPro" id="IPR001611">
    <property type="entry name" value="Leu-rich_rpt"/>
</dbReference>
<dbReference type="SUPFAM" id="SSF54928">
    <property type="entry name" value="RNA-binding domain, RBD"/>
    <property type="match status" value="1"/>
</dbReference>
<keyword evidence="5" id="KW-0812">Transmembrane</keyword>
<reference evidence="15 16" key="1">
    <citation type="submission" date="2020-08" db="EMBL/GenBank/DDBJ databases">
        <title>Plant Genome Project.</title>
        <authorList>
            <person name="Zhang R.-G."/>
        </authorList>
    </citation>
    <scope>NUCLEOTIDE SEQUENCE [LARGE SCALE GENOMIC DNA]</scope>
    <source>
        <tissue evidence="15">Rhizome</tissue>
    </source>
</reference>
<proteinExistence type="inferred from homology"/>
<evidence type="ECO:0000313" key="15">
    <source>
        <dbReference type="EMBL" id="KAG6489851.1"/>
    </source>
</evidence>
<dbReference type="PANTHER" id="PTHR48063">
    <property type="entry name" value="LRR RECEPTOR-LIKE KINASE"/>
    <property type="match status" value="1"/>
</dbReference>
<dbReference type="Proteomes" id="UP000734854">
    <property type="component" value="Unassembled WGS sequence"/>
</dbReference>
<keyword evidence="6 13" id="KW-0732">Signal</keyword>
<dbReference type="PROSITE" id="PS51450">
    <property type="entry name" value="LRR"/>
    <property type="match status" value="2"/>
</dbReference>
<dbReference type="InterPro" id="IPR003591">
    <property type="entry name" value="Leu-rich_rpt_typical-subtyp"/>
</dbReference>
<dbReference type="Pfam" id="PF08263">
    <property type="entry name" value="LRRNT_2"/>
    <property type="match status" value="1"/>
</dbReference>
<evidence type="ECO:0000256" key="9">
    <source>
        <dbReference type="ARBA" id="ARBA00023136"/>
    </source>
</evidence>
<keyword evidence="12" id="KW-0694">RNA-binding</keyword>
<keyword evidence="8" id="KW-1133">Transmembrane helix</keyword>
<evidence type="ECO:0000256" key="4">
    <source>
        <dbReference type="ARBA" id="ARBA00022614"/>
    </source>
</evidence>
<sequence length="1049" mass="115909">MPLQWFYYSLMLCGLMSLAFSFKEAAVATPTRGCSEVERDALLGFKANVKDPSHRLASWSPQIDCCKWSGVVCKTTNNASLFGGQHVVELNLQNPNVDNEQTFHTALRGEILSPSLLNLTRLERLNLSWNDFEGTQIPQFIGSFLNLKYLELYWSNFTGGIPSQLGNLSSLRHLGLQSGWSAASIAPRLDWLSGLSSLRYLDLTYVNLSTVSQNWLSEVNMLPSLQELYLFGCNLNHIPSSFNSHLNLSTSLEILDLDANRFSSSSLPNWLWRLTNLSLLRIDASGLIPAGISNLTRLTQLDISGNISSPLPVEIWTLNHLIRLDLAFNEMLTGPIPAAIANLSSLQSLFIPECSLSGQIPFEIGNLSSLITLYLASNSLSGLIPTEIGKLSKLQDLDLSFNSLVSVLSEPHLANLTNLKSLSLRENSRITISLDYDWVPPFQLETIDLSSCTVGPRFPQWLRSQNSMYELSLSNTSINDILPHWFWNSSSSTFWVIDLSHNKLRGTLPSSLESMSRLQILILSYNKLEGLVPHWPPQIMTLDLSFNDFSGPIPSKISQQIGSNFIPSYNLILSNNHINGSIPSFICKWEQLNGLDLSYNKLSGEIPKCWQKANTNLDFIHLGNNKLTGEIPSSIGNLIGLASLHLDKNDLGGQLPLSLRNCTGLQVIDFTGNNFWGSIPMWIGQSLQQLTVLILRSNKFSGIIPSNLGELSNLQILDLANNKLSGSIPYSFGNFSAIKSTSREMEDTISIGGSITYIEYGESDSISVVTKGYEYVFSSILYLVKLIDLSNNSLTGEFPATLGSLVGLQTLNMSRNFFRGRIPHTIGEMKSLETLDLSFNNLSGVIPQDLSRLTALHHLNLSYNNLSGNIPSGYQLQTLQDASIYIGNAHLCGALINKSCSNDVGNNVTKEELQKSKSQIFLSIYFGTSLGYVIGLWTVFSQSISSSSLSVNHGIVLFSGFFESCRPLRIPDARLDFVNRIGKLDNLRGFGFVTFTSSEEASTAISGMDGKDVHGRMVPNAPVERTRMMLDLLIRDSGEEEALGRRDLG</sequence>
<dbReference type="EMBL" id="JACMSC010000014">
    <property type="protein sequence ID" value="KAG6489851.1"/>
    <property type="molecule type" value="Genomic_DNA"/>
</dbReference>
<evidence type="ECO:0000313" key="16">
    <source>
        <dbReference type="Proteomes" id="UP000734854"/>
    </source>
</evidence>
<gene>
    <name evidence="15" type="ORF">ZIOFF_051132</name>
</gene>
<dbReference type="Pfam" id="PF23598">
    <property type="entry name" value="LRR_14"/>
    <property type="match status" value="1"/>
</dbReference>
<dbReference type="InterPro" id="IPR012677">
    <property type="entry name" value="Nucleotide-bd_a/b_plait_sf"/>
</dbReference>
<evidence type="ECO:0000256" key="12">
    <source>
        <dbReference type="PROSITE-ProRule" id="PRU00176"/>
    </source>
</evidence>
<evidence type="ECO:0000256" key="13">
    <source>
        <dbReference type="SAM" id="SignalP"/>
    </source>
</evidence>
<keyword evidence="9" id="KW-0472">Membrane</keyword>
<evidence type="ECO:0000256" key="1">
    <source>
        <dbReference type="ARBA" id="ARBA00004251"/>
    </source>
</evidence>
<feature type="domain" description="RRM" evidence="14">
    <location>
        <begin position="937"/>
        <end position="1018"/>
    </location>
</feature>
<dbReference type="Pfam" id="PF13855">
    <property type="entry name" value="LRR_8"/>
    <property type="match status" value="2"/>
</dbReference>
<evidence type="ECO:0000256" key="11">
    <source>
        <dbReference type="ARBA" id="ARBA00023180"/>
    </source>
</evidence>
<keyword evidence="10" id="KW-0675">Receptor</keyword>
<feature type="chain" id="PRO_5035317859" description="RRM domain-containing protein" evidence="13">
    <location>
        <begin position="22"/>
        <end position="1049"/>
    </location>
</feature>
<name>A0A8J5FSU3_ZINOF</name>
<dbReference type="GO" id="GO:0003723">
    <property type="term" value="F:RNA binding"/>
    <property type="evidence" value="ECO:0007669"/>
    <property type="project" value="UniProtKB-UniRule"/>
</dbReference>
<keyword evidence="3" id="KW-1003">Cell membrane</keyword>
<keyword evidence="4" id="KW-0433">Leucine-rich repeat</keyword>
<dbReference type="Gene3D" id="3.30.70.330">
    <property type="match status" value="1"/>
</dbReference>
<keyword evidence="7" id="KW-0677">Repeat</keyword>
<dbReference type="PANTHER" id="PTHR48063:SF90">
    <property type="entry name" value="OS11G0565920 PROTEIN"/>
    <property type="match status" value="1"/>
</dbReference>
<dbReference type="SUPFAM" id="SSF52047">
    <property type="entry name" value="RNI-like"/>
    <property type="match status" value="1"/>
</dbReference>
<evidence type="ECO:0000256" key="5">
    <source>
        <dbReference type="ARBA" id="ARBA00022692"/>
    </source>
</evidence>
<dbReference type="GO" id="GO:0005886">
    <property type="term" value="C:plasma membrane"/>
    <property type="evidence" value="ECO:0007669"/>
    <property type="project" value="UniProtKB-SubCell"/>
</dbReference>
<dbReference type="PROSITE" id="PS50102">
    <property type="entry name" value="RRM"/>
    <property type="match status" value="1"/>
</dbReference>
<dbReference type="InterPro" id="IPR055414">
    <property type="entry name" value="LRR_R13L4/SHOC2-like"/>
</dbReference>
<evidence type="ECO:0000256" key="10">
    <source>
        <dbReference type="ARBA" id="ARBA00023170"/>
    </source>
</evidence>
<dbReference type="InterPro" id="IPR013210">
    <property type="entry name" value="LRR_N_plant-typ"/>
</dbReference>
<protein>
    <recommendedName>
        <fullName evidence="14">RRM domain-containing protein</fullName>
    </recommendedName>
</protein>
<dbReference type="InterPro" id="IPR032675">
    <property type="entry name" value="LRR_dom_sf"/>
</dbReference>
<dbReference type="FunFam" id="3.80.10.10:FF:000213">
    <property type="entry name" value="Tyrosine-sulfated glycopeptide receptor 1"/>
    <property type="match status" value="1"/>
</dbReference>
<keyword evidence="11" id="KW-0325">Glycoprotein</keyword>
<feature type="signal peptide" evidence="13">
    <location>
        <begin position="1"/>
        <end position="21"/>
    </location>
</feature>
<evidence type="ECO:0000256" key="2">
    <source>
        <dbReference type="ARBA" id="ARBA00009592"/>
    </source>
</evidence>
<evidence type="ECO:0000256" key="3">
    <source>
        <dbReference type="ARBA" id="ARBA00022475"/>
    </source>
</evidence>
<dbReference type="Pfam" id="PF00076">
    <property type="entry name" value="RRM_1"/>
    <property type="match status" value="1"/>
</dbReference>
<evidence type="ECO:0000256" key="8">
    <source>
        <dbReference type="ARBA" id="ARBA00022989"/>
    </source>
</evidence>
<accession>A0A8J5FSU3</accession>
<dbReference type="InterPro" id="IPR035979">
    <property type="entry name" value="RBD_domain_sf"/>
</dbReference>
<dbReference type="AlphaFoldDB" id="A0A8J5FSU3"/>
<dbReference type="InterPro" id="IPR000504">
    <property type="entry name" value="RRM_dom"/>
</dbReference>
<dbReference type="SMART" id="SM00369">
    <property type="entry name" value="LRR_TYP"/>
    <property type="match status" value="11"/>
</dbReference>
<organism evidence="15 16">
    <name type="scientific">Zingiber officinale</name>
    <name type="common">Ginger</name>
    <name type="synonym">Amomum zingiber</name>
    <dbReference type="NCBI Taxonomy" id="94328"/>
    <lineage>
        <taxon>Eukaryota</taxon>
        <taxon>Viridiplantae</taxon>
        <taxon>Streptophyta</taxon>
        <taxon>Embryophyta</taxon>
        <taxon>Tracheophyta</taxon>
        <taxon>Spermatophyta</taxon>
        <taxon>Magnoliopsida</taxon>
        <taxon>Liliopsida</taxon>
        <taxon>Zingiberales</taxon>
        <taxon>Zingiberaceae</taxon>
        <taxon>Zingiber</taxon>
    </lineage>
</organism>
<keyword evidence="16" id="KW-1185">Reference proteome</keyword>